<dbReference type="EMBL" id="QSJW01000014">
    <property type="protein sequence ID" value="RHE09601.1"/>
    <property type="molecule type" value="Genomic_DNA"/>
</dbReference>
<dbReference type="AlphaFoldDB" id="A0A414I3G1"/>
<evidence type="ECO:0000256" key="1">
    <source>
        <dbReference type="SAM" id="MobiDB-lite"/>
    </source>
</evidence>
<feature type="region of interest" description="Disordered" evidence="1">
    <location>
        <begin position="1"/>
        <end position="25"/>
    </location>
</feature>
<gene>
    <name evidence="2" type="ORF">DW767_16985</name>
</gene>
<evidence type="ECO:0000313" key="2">
    <source>
        <dbReference type="EMBL" id="RHE09601.1"/>
    </source>
</evidence>
<reference evidence="2 3" key="1">
    <citation type="submission" date="2018-08" db="EMBL/GenBank/DDBJ databases">
        <title>A genome reference for cultivated species of the human gut microbiota.</title>
        <authorList>
            <person name="Zou Y."/>
            <person name="Xue W."/>
            <person name="Luo G."/>
        </authorList>
    </citation>
    <scope>NUCLEOTIDE SEQUENCE [LARGE SCALE GENOMIC DNA]</scope>
    <source>
        <strain evidence="2 3">AM29-25AC</strain>
    </source>
</reference>
<evidence type="ECO:0000313" key="3">
    <source>
        <dbReference type="Proteomes" id="UP000284644"/>
    </source>
</evidence>
<proteinExistence type="predicted"/>
<name>A0A414I3G1_9FIRM</name>
<protein>
    <submittedName>
        <fullName evidence="2">Uncharacterized protein</fullName>
    </submittedName>
</protein>
<comment type="caution">
    <text evidence="2">The sequence shown here is derived from an EMBL/GenBank/DDBJ whole genome shotgun (WGS) entry which is preliminary data.</text>
</comment>
<organism evidence="2 3">
    <name type="scientific">Blautia obeum</name>
    <dbReference type="NCBI Taxonomy" id="40520"/>
    <lineage>
        <taxon>Bacteria</taxon>
        <taxon>Bacillati</taxon>
        <taxon>Bacillota</taxon>
        <taxon>Clostridia</taxon>
        <taxon>Lachnospirales</taxon>
        <taxon>Lachnospiraceae</taxon>
        <taxon>Blautia</taxon>
    </lineage>
</organism>
<dbReference type="Proteomes" id="UP000284644">
    <property type="component" value="Unassembled WGS sequence"/>
</dbReference>
<sequence>MPLGGLYIPTRQPNKLPNRPNKQKEPPCIMATSKIFLKTKRQYFDYAKRSIFDFNRKCGQFTIEAVQVDSRAEKAMKINKIKQACFIYQAEKEKKWKNLKNMQKFLKIFQKIWNCEKRVRKMILQTLKGNIIKTRCQSK</sequence>
<accession>A0A414I3G1</accession>